<protein>
    <submittedName>
        <fullName evidence="2">Uncharacterized protein</fullName>
    </submittedName>
</protein>
<name>A0ABU1AIE9_9BACT</name>
<proteinExistence type="predicted"/>
<reference evidence="2 3" key="1">
    <citation type="submission" date="2023-04" db="EMBL/GenBank/DDBJ databases">
        <title>A novel bacteria isolated from coastal sediment.</title>
        <authorList>
            <person name="Liu X.-J."/>
            <person name="Du Z.-J."/>
        </authorList>
    </citation>
    <scope>NUCLEOTIDE SEQUENCE [LARGE SCALE GENOMIC DNA]</scope>
    <source>
        <strain evidence="2 3">SDUM461004</strain>
    </source>
</reference>
<organism evidence="2 3">
    <name type="scientific">Thalassobacterium sedimentorum</name>
    <dbReference type="NCBI Taxonomy" id="3041258"/>
    <lineage>
        <taxon>Bacteria</taxon>
        <taxon>Pseudomonadati</taxon>
        <taxon>Verrucomicrobiota</taxon>
        <taxon>Opitutia</taxon>
        <taxon>Puniceicoccales</taxon>
        <taxon>Coraliomargaritaceae</taxon>
        <taxon>Thalassobacterium</taxon>
    </lineage>
</organism>
<evidence type="ECO:0000313" key="3">
    <source>
        <dbReference type="Proteomes" id="UP001243717"/>
    </source>
</evidence>
<keyword evidence="1" id="KW-0472">Membrane</keyword>
<keyword evidence="3" id="KW-1185">Reference proteome</keyword>
<keyword evidence="1" id="KW-1133">Transmembrane helix</keyword>
<sequence>MHERDRYAGFWCRFLAMFPFFVIGGLIFPNSVLVEDPYGLFSTERVIEESVETVNHPDGSYSSDD</sequence>
<comment type="caution">
    <text evidence="2">The sequence shown here is derived from an EMBL/GenBank/DDBJ whole genome shotgun (WGS) entry which is preliminary data.</text>
</comment>
<evidence type="ECO:0000313" key="2">
    <source>
        <dbReference type="EMBL" id="MDQ8194592.1"/>
    </source>
</evidence>
<dbReference type="EMBL" id="JARXIC010000012">
    <property type="protein sequence ID" value="MDQ8194592.1"/>
    <property type="molecule type" value="Genomic_DNA"/>
</dbReference>
<evidence type="ECO:0000256" key="1">
    <source>
        <dbReference type="SAM" id="Phobius"/>
    </source>
</evidence>
<accession>A0ABU1AIE9</accession>
<dbReference type="Proteomes" id="UP001243717">
    <property type="component" value="Unassembled WGS sequence"/>
</dbReference>
<dbReference type="RefSeq" id="WP_308985060.1">
    <property type="nucleotide sequence ID" value="NZ_JARXIC010000012.1"/>
</dbReference>
<keyword evidence="1" id="KW-0812">Transmembrane</keyword>
<gene>
    <name evidence="2" type="ORF">QEH59_09155</name>
</gene>
<feature type="transmembrane region" description="Helical" evidence="1">
    <location>
        <begin position="7"/>
        <end position="28"/>
    </location>
</feature>